<evidence type="ECO:0000313" key="2">
    <source>
        <dbReference type="Proteomes" id="UP001597085"/>
    </source>
</evidence>
<dbReference type="RefSeq" id="WP_256421803.1">
    <property type="nucleotide sequence ID" value="NZ_JANHDI010000009.1"/>
</dbReference>
<dbReference type="Proteomes" id="UP001597085">
    <property type="component" value="Unassembled WGS sequence"/>
</dbReference>
<evidence type="ECO:0000313" key="1">
    <source>
        <dbReference type="EMBL" id="MFD1600261.1"/>
    </source>
</evidence>
<gene>
    <name evidence="1" type="ORF">ACFSBX_14985</name>
</gene>
<dbReference type="InterPro" id="IPR055980">
    <property type="entry name" value="DUF7558"/>
</dbReference>
<organism evidence="1 2">
    <name type="scientific">Halobellus rarus</name>
    <dbReference type="NCBI Taxonomy" id="1126237"/>
    <lineage>
        <taxon>Archaea</taxon>
        <taxon>Methanobacteriati</taxon>
        <taxon>Methanobacteriota</taxon>
        <taxon>Stenosarchaea group</taxon>
        <taxon>Halobacteria</taxon>
        <taxon>Halobacteriales</taxon>
        <taxon>Haloferacaceae</taxon>
        <taxon>Halobellus</taxon>
    </lineage>
</organism>
<dbReference type="Pfam" id="PF24439">
    <property type="entry name" value="DUF7558"/>
    <property type="match status" value="1"/>
</dbReference>
<comment type="caution">
    <text evidence="1">The sequence shown here is derived from an EMBL/GenBank/DDBJ whole genome shotgun (WGS) entry which is preliminary data.</text>
</comment>
<reference evidence="1 2" key="1">
    <citation type="journal article" date="2019" name="Int. J. Syst. Evol. Microbiol.">
        <title>The Global Catalogue of Microorganisms (GCM) 10K type strain sequencing project: providing services to taxonomists for standard genome sequencing and annotation.</title>
        <authorList>
            <consortium name="The Broad Institute Genomics Platform"/>
            <consortium name="The Broad Institute Genome Sequencing Center for Infectious Disease"/>
            <person name="Wu L."/>
            <person name="Ma J."/>
        </authorList>
    </citation>
    <scope>NUCLEOTIDE SEQUENCE [LARGE SCALE GENOMIC DNA]</scope>
    <source>
        <strain evidence="1 2">CGMCC 1.12121</strain>
    </source>
</reference>
<dbReference type="AlphaFoldDB" id="A0ABD6CRA1"/>
<accession>A0ABD6CRA1</accession>
<proteinExistence type="predicted"/>
<protein>
    <submittedName>
        <fullName evidence="1">Uncharacterized protein</fullName>
    </submittedName>
</protein>
<dbReference type="EMBL" id="JBHUDK010000014">
    <property type="protein sequence ID" value="MFD1600261.1"/>
    <property type="molecule type" value="Genomic_DNA"/>
</dbReference>
<name>A0ABD6CRA1_9EURY</name>
<sequence length="94" mass="10845">MSATNNVVTPYNLTYQAKDTLKSYIPKLHITYNAQELDDEHPLRYVNQAEEYDRDSSREHLDGPLQLCDRCSSGRPATHWTRDLEEHLVATPAE</sequence>
<keyword evidence="2" id="KW-1185">Reference proteome</keyword>